<dbReference type="InterPro" id="IPR038732">
    <property type="entry name" value="HpyO/CreE_NAD-binding"/>
</dbReference>
<proteinExistence type="predicted"/>
<evidence type="ECO:0000259" key="1">
    <source>
        <dbReference type="Pfam" id="PF13454"/>
    </source>
</evidence>
<dbReference type="Gene3D" id="3.50.50.60">
    <property type="entry name" value="FAD/NAD(P)-binding domain"/>
    <property type="match status" value="1"/>
</dbReference>
<dbReference type="InterPro" id="IPR052189">
    <property type="entry name" value="L-asp_N-monooxygenase_NS-form"/>
</dbReference>
<dbReference type="InterPro" id="IPR036188">
    <property type="entry name" value="FAD/NAD-bd_sf"/>
</dbReference>
<evidence type="ECO:0000313" key="3">
    <source>
        <dbReference type="Proteomes" id="UP001199919"/>
    </source>
</evidence>
<dbReference type="EMBL" id="JAJPWV010000002">
    <property type="protein sequence ID" value="MCD8740352.1"/>
    <property type="molecule type" value="Genomic_DNA"/>
</dbReference>
<accession>A0ABS8U266</accession>
<gene>
    <name evidence="2" type="ORF">LT679_07025</name>
</gene>
<protein>
    <submittedName>
        <fullName evidence="2">FAD/NAD(P)-binding protein</fullName>
    </submittedName>
</protein>
<comment type="caution">
    <text evidence="2">The sequence shown here is derived from an EMBL/GenBank/DDBJ whole genome shotgun (WGS) entry which is preliminary data.</text>
</comment>
<reference evidence="2 3" key="1">
    <citation type="submission" date="2021-12" db="EMBL/GenBank/DDBJ databases">
        <title>Mucilaginibacter roseus genome.</title>
        <authorList>
            <person name="Ferreira J.R."/>
            <person name="Newman J.D."/>
        </authorList>
    </citation>
    <scope>NUCLEOTIDE SEQUENCE [LARGE SCALE GENOMIC DNA]</scope>
    <source>
        <strain evidence="2 3">LMG 28454</strain>
    </source>
</reference>
<dbReference type="RefSeq" id="WP_232176751.1">
    <property type="nucleotide sequence ID" value="NZ_JAJPWV010000002.1"/>
</dbReference>
<dbReference type="SUPFAM" id="SSF51905">
    <property type="entry name" value="FAD/NAD(P)-binding domain"/>
    <property type="match status" value="1"/>
</dbReference>
<keyword evidence="3" id="KW-1185">Reference proteome</keyword>
<organism evidence="2 3">
    <name type="scientific">Mucilaginibacter roseus</name>
    <dbReference type="NCBI Taxonomy" id="1528868"/>
    <lineage>
        <taxon>Bacteria</taxon>
        <taxon>Pseudomonadati</taxon>
        <taxon>Bacteroidota</taxon>
        <taxon>Sphingobacteriia</taxon>
        <taxon>Sphingobacteriales</taxon>
        <taxon>Sphingobacteriaceae</taxon>
        <taxon>Mucilaginibacter</taxon>
    </lineage>
</organism>
<feature type="domain" description="FAD-dependent urate hydroxylase HpyO/Asp monooxygenase CreE-like FAD/NAD(P)-binding" evidence="1">
    <location>
        <begin position="12"/>
        <end position="172"/>
    </location>
</feature>
<dbReference type="Proteomes" id="UP001199919">
    <property type="component" value="Unassembled WGS sequence"/>
</dbReference>
<dbReference type="PANTHER" id="PTHR40254">
    <property type="entry name" value="BLR0577 PROTEIN"/>
    <property type="match status" value="1"/>
</dbReference>
<name>A0ABS8U266_9SPHI</name>
<evidence type="ECO:0000313" key="2">
    <source>
        <dbReference type="EMBL" id="MCD8740352.1"/>
    </source>
</evidence>
<sequence length="572" mass="63669">MKSKNKSLNIGIIGGGPSAMFLYKRLVETADPTISVTIYEKGNTLGAGMPYSAAGANDEHVTNVSGNEIPDLVTSVSDWISKVSKDTLDKFNIDPARFNEYKVLPRLLFGQYLTAQFAMLLQQAKETGMETQVYYNTPIADVADIPEKEQVQVITSAGDKFFHDKVAICSGHIWPKKHEGKVPGYFDSPYPPAKLTFAANHEIAIRGSSLTAIDAIRTLSRYNGSFEKGEDGMPLYTVYPESQGFKMIMHSRNGLLPAVRFHLEDSHLGKETVLSKEEIEAVRKENEGFLPLDYVFQKNFKDGIKQNDTDFYERIKDMQMEEFVNLMMGMREDRDAFALLQAEYDEAERSIEKRESIYWKEMLGILSFAMNYPAKYFSAEDMLRVQKTLMPLISIVIAYVPQSSANEMLALHNAGVLDIISVGEDSNVEPDEAGGATVTYTDEDGESKTKHYKTFVDCIGQPHLQFSAIPYKSLIESRVLSPAKLKFKHAEAGQQALTEAEGKVFSDGEGHYYLSVPGVAINDDFQAVDGYGALNDRVYILAVPYIGGFNPDYSGLDFGEAASLLVKNAMLR</sequence>
<dbReference type="PANTHER" id="PTHR40254:SF1">
    <property type="entry name" value="BLR0577 PROTEIN"/>
    <property type="match status" value="1"/>
</dbReference>
<dbReference type="Pfam" id="PF13454">
    <property type="entry name" value="NAD_binding_9"/>
    <property type="match status" value="1"/>
</dbReference>